<accession>A0ABS9ZWC7</accession>
<dbReference type="EMBL" id="JALGBH010000002">
    <property type="protein sequence ID" value="MCJ0742607.1"/>
    <property type="molecule type" value="Genomic_DNA"/>
</dbReference>
<keyword evidence="4" id="KW-1185">Reference proteome</keyword>
<keyword evidence="1" id="KW-0732">Signal</keyword>
<feature type="signal peptide" evidence="1">
    <location>
        <begin position="1"/>
        <end position="28"/>
    </location>
</feature>
<name>A0ABS9ZWC7_9SPHI</name>
<protein>
    <submittedName>
        <fullName evidence="3">DUF4397 domain-containing protein</fullName>
    </submittedName>
</protein>
<dbReference type="Pfam" id="PF14344">
    <property type="entry name" value="DUF4397"/>
    <property type="match status" value="1"/>
</dbReference>
<feature type="chain" id="PRO_5046623880" evidence="1">
    <location>
        <begin position="29"/>
        <end position="226"/>
    </location>
</feature>
<gene>
    <name evidence="3" type="ORF">MMF97_07785</name>
</gene>
<dbReference type="PROSITE" id="PS51257">
    <property type="entry name" value="PROKAR_LIPOPROTEIN"/>
    <property type="match status" value="1"/>
</dbReference>
<evidence type="ECO:0000259" key="2">
    <source>
        <dbReference type="Pfam" id="PF14344"/>
    </source>
</evidence>
<evidence type="ECO:0000256" key="1">
    <source>
        <dbReference type="SAM" id="SignalP"/>
    </source>
</evidence>
<proteinExistence type="predicted"/>
<dbReference type="RefSeq" id="WP_243361232.1">
    <property type="nucleotide sequence ID" value="NZ_JALGBH010000002.1"/>
</dbReference>
<sequence>MASQTQKLFIRTKALVVFLVLLSATACKKNDTPEGIEKPKAKVRVVNAVQASGEVNFFLDDQKVIQNNLTFGESTGYLDVFSGERNVSVSNNTKTTPDNKFTFVTSISYTLFALTDRNSNPDVLIMEDDLGAAPVGKFKLKLVNLSPTVTSNINVLLPDEELLVSTLPFKNYTDNFIIEKGTVIKIVAGSTIKTLNANDFEEGKNYLLWLSGTSNTNLTVNKLSYN</sequence>
<comment type="caution">
    <text evidence="3">The sequence shown here is derived from an EMBL/GenBank/DDBJ whole genome shotgun (WGS) entry which is preliminary data.</text>
</comment>
<feature type="domain" description="DUF4397" evidence="2">
    <location>
        <begin position="41"/>
        <end position="149"/>
    </location>
</feature>
<organism evidence="3 4">
    <name type="scientific">Pedobacter montanisoli</name>
    <dbReference type="NCBI Taxonomy" id="2923277"/>
    <lineage>
        <taxon>Bacteria</taxon>
        <taxon>Pseudomonadati</taxon>
        <taxon>Bacteroidota</taxon>
        <taxon>Sphingobacteriia</taxon>
        <taxon>Sphingobacteriales</taxon>
        <taxon>Sphingobacteriaceae</taxon>
        <taxon>Pedobacter</taxon>
    </lineage>
</organism>
<dbReference type="InterPro" id="IPR025510">
    <property type="entry name" value="DUF4397"/>
</dbReference>
<evidence type="ECO:0000313" key="3">
    <source>
        <dbReference type="EMBL" id="MCJ0742607.1"/>
    </source>
</evidence>
<dbReference type="Proteomes" id="UP001165460">
    <property type="component" value="Unassembled WGS sequence"/>
</dbReference>
<evidence type="ECO:0000313" key="4">
    <source>
        <dbReference type="Proteomes" id="UP001165460"/>
    </source>
</evidence>
<reference evidence="3" key="1">
    <citation type="submission" date="2022-03" db="EMBL/GenBank/DDBJ databases">
        <authorList>
            <person name="Woo C.Y."/>
        </authorList>
    </citation>
    <scope>NUCLEOTIDE SEQUENCE</scope>
    <source>
        <strain evidence="3">CYS-01</strain>
    </source>
</reference>